<evidence type="ECO:0000313" key="10">
    <source>
        <dbReference type="Proteomes" id="UP000324974"/>
    </source>
</evidence>
<accession>A0A5C1AR05</accession>
<keyword evidence="6 8" id="KW-0472">Membrane</keyword>
<evidence type="ECO:0008006" key="11">
    <source>
        <dbReference type="Google" id="ProtNLM"/>
    </source>
</evidence>
<keyword evidence="5 8" id="KW-1133">Transmembrane helix</keyword>
<evidence type="ECO:0000256" key="5">
    <source>
        <dbReference type="ARBA" id="ARBA00022989"/>
    </source>
</evidence>
<evidence type="ECO:0000256" key="1">
    <source>
        <dbReference type="ARBA" id="ARBA00004651"/>
    </source>
</evidence>
<keyword evidence="4 8" id="KW-0812">Transmembrane</keyword>
<dbReference type="RefSeq" id="WP_168219355.1">
    <property type="nucleotide sequence ID" value="NZ_CP042425.1"/>
</dbReference>
<comment type="subcellular location">
    <subcellularLocation>
        <location evidence="1">Cell membrane</location>
        <topology evidence="1">Multi-pass membrane protein</topology>
    </subcellularLocation>
</comment>
<protein>
    <recommendedName>
        <fullName evidence="11">DUF2029 domain-containing protein</fullName>
    </recommendedName>
</protein>
<dbReference type="Pfam" id="PF09594">
    <property type="entry name" value="GT87"/>
    <property type="match status" value="1"/>
</dbReference>
<reference evidence="10" key="1">
    <citation type="submission" date="2019-08" db="EMBL/GenBank/DDBJ databases">
        <title>Limnoglobus roseus gen. nov., sp. nov., a novel freshwater planctomycete with a giant genome from the family Gemmataceae.</title>
        <authorList>
            <person name="Kulichevskaya I.S."/>
            <person name="Naumoff D.G."/>
            <person name="Miroshnikov K."/>
            <person name="Ivanova A."/>
            <person name="Philippov D.A."/>
            <person name="Hakobyan A."/>
            <person name="Rijpstra I.C."/>
            <person name="Sinninghe Damste J.S."/>
            <person name="Liesack W."/>
            <person name="Dedysh S.N."/>
        </authorList>
    </citation>
    <scope>NUCLEOTIDE SEQUENCE [LARGE SCALE GENOMIC DNA]</scope>
    <source>
        <strain evidence="10">PX52</strain>
    </source>
</reference>
<keyword evidence="2" id="KW-1003">Cell membrane</keyword>
<feature type="transmembrane region" description="Helical" evidence="8">
    <location>
        <begin position="260"/>
        <end position="280"/>
    </location>
</feature>
<comment type="similarity">
    <text evidence="7">Belongs to the glycosyltransferase 87 family.</text>
</comment>
<feature type="transmembrane region" description="Helical" evidence="8">
    <location>
        <begin position="169"/>
        <end position="195"/>
    </location>
</feature>
<dbReference type="Proteomes" id="UP000324974">
    <property type="component" value="Chromosome"/>
</dbReference>
<feature type="transmembrane region" description="Helical" evidence="8">
    <location>
        <begin position="98"/>
        <end position="119"/>
    </location>
</feature>
<keyword evidence="3" id="KW-0808">Transferase</keyword>
<proteinExistence type="inferred from homology"/>
<feature type="transmembrane region" description="Helical" evidence="8">
    <location>
        <begin position="131"/>
        <end position="157"/>
    </location>
</feature>
<evidence type="ECO:0000256" key="8">
    <source>
        <dbReference type="SAM" id="Phobius"/>
    </source>
</evidence>
<gene>
    <name evidence="9" type="ORF">PX52LOC_06710</name>
</gene>
<evidence type="ECO:0000256" key="7">
    <source>
        <dbReference type="ARBA" id="ARBA00024033"/>
    </source>
</evidence>
<dbReference type="KEGG" id="lrs:PX52LOC_06710"/>
<evidence type="ECO:0000256" key="6">
    <source>
        <dbReference type="ARBA" id="ARBA00023136"/>
    </source>
</evidence>
<evidence type="ECO:0000256" key="2">
    <source>
        <dbReference type="ARBA" id="ARBA00022475"/>
    </source>
</evidence>
<name>A0A5C1AR05_9BACT</name>
<feature type="transmembrane region" description="Helical" evidence="8">
    <location>
        <begin position="202"/>
        <end position="221"/>
    </location>
</feature>
<evidence type="ECO:0000256" key="3">
    <source>
        <dbReference type="ARBA" id="ARBA00022679"/>
    </source>
</evidence>
<dbReference type="AlphaFoldDB" id="A0A5C1AR05"/>
<dbReference type="GO" id="GO:0005886">
    <property type="term" value="C:plasma membrane"/>
    <property type="evidence" value="ECO:0007669"/>
    <property type="project" value="UniProtKB-SubCell"/>
</dbReference>
<organism evidence="9 10">
    <name type="scientific">Limnoglobus roseus</name>
    <dbReference type="NCBI Taxonomy" id="2598579"/>
    <lineage>
        <taxon>Bacteria</taxon>
        <taxon>Pseudomonadati</taxon>
        <taxon>Planctomycetota</taxon>
        <taxon>Planctomycetia</taxon>
        <taxon>Gemmatales</taxon>
        <taxon>Gemmataceae</taxon>
        <taxon>Limnoglobus</taxon>
    </lineage>
</organism>
<sequence length="393" mass="42400">MRTVVLIPLLLTALAVAVLLGSPAFPRGAVHRVEDFGLYWSAARVNLSGGNPYDPHALWPYQQAIEPDRAGPQLPWGPPWSLGLLTPFAAADFPAARWAWLLVGIALLVASSTAVWAVYGGPPDRATWAWLLAVTFYPSLLATALGQQTVFALAGVAGFLWSSGRGRPALAGACLALVLAKPQNLILLGAAVIAVARFGRQWRLLGGLLAGCAALSMAALIPNPGVFDQYAYALTHYPPRGWPTPTLGTYLRLGFGVPGIWPAFLVTAAGLVWVGWYWAAHRNDWDWRDRLPVVLFASHFTTPYGWAYDQVVLVIPLLQAAAAVERRGASSRTGFLVCHAALTLTCVVLNRLKTPEYTFVWLAPVLFLGWAIVRPGSGRIDEQAATTTGHRRA</sequence>
<dbReference type="EMBL" id="CP042425">
    <property type="protein sequence ID" value="QEL19634.1"/>
    <property type="molecule type" value="Genomic_DNA"/>
</dbReference>
<feature type="transmembrane region" description="Helical" evidence="8">
    <location>
        <begin position="334"/>
        <end position="352"/>
    </location>
</feature>
<feature type="transmembrane region" description="Helical" evidence="8">
    <location>
        <begin position="358"/>
        <end position="373"/>
    </location>
</feature>
<keyword evidence="10" id="KW-1185">Reference proteome</keyword>
<evidence type="ECO:0000256" key="4">
    <source>
        <dbReference type="ARBA" id="ARBA00022692"/>
    </source>
</evidence>
<dbReference type="InterPro" id="IPR018584">
    <property type="entry name" value="GT87"/>
</dbReference>
<dbReference type="GO" id="GO:0016758">
    <property type="term" value="F:hexosyltransferase activity"/>
    <property type="evidence" value="ECO:0007669"/>
    <property type="project" value="InterPro"/>
</dbReference>
<evidence type="ECO:0000313" key="9">
    <source>
        <dbReference type="EMBL" id="QEL19634.1"/>
    </source>
</evidence>